<feature type="non-terminal residue" evidence="3">
    <location>
        <position position="1"/>
    </location>
</feature>
<feature type="region of interest" description="Disordered" evidence="1">
    <location>
        <begin position="306"/>
        <end position="341"/>
    </location>
</feature>
<dbReference type="Pfam" id="PF02174">
    <property type="entry name" value="IRS"/>
    <property type="match status" value="1"/>
</dbReference>
<sequence>QKTRALLAQWPLKSIRYYEVSEPGHFNIEAGRVAPMGEGLFSFRTRRGEEDSMYDLVDSYIVNTLDRVKPTQKGTPEEIEDYIREHDCLHSLTTIIVCPPREPEIRNILSRNWNIGKDLSGSEHSVASSASSFATPSGYINLQQNSGSIQHHRQKSAPEAILGVSNHQYSRHNSKDSINHDHGLSPPVVRHIRQRSADEVSHTSLSSSDQYYNISRPSSSGNRVQSDPSRQESGEAISEDSPESGALDVSRTLAQRQVSGYSGLDQVDSTVGDWLISASCEDLSDHMRTVIYDDGEDEHIGKAKRFQQGRLAEDDGNTTLSSNASSSSSDKPPLPFTGLKKFHDNTDINGYRDRSTSFGYINVPHTTSGSKPLSSAPSAHLIRKMVNARAKQETLRKSLSNPNFLNLGSKEHLFNLKSSTNNGSSTKLDAQNKQKSKSFSSLFPAIKKAFSRESLGHSRSTTPERRSSRSTTPERRSSFIFKRRSSDSESNFKRQNSFHSIGEMTIKGIRMTTRSRSFRRVREAKSVEVLSRTINDADDVSRFSSATTMSTPAGANFHNGSDDNYR</sequence>
<dbReference type="PANTHER" id="PTHR21258">
    <property type="entry name" value="DOCKING PROTEIN RELATED"/>
    <property type="match status" value="1"/>
</dbReference>
<dbReference type="Proteomes" id="UP001497497">
    <property type="component" value="Unassembled WGS sequence"/>
</dbReference>
<dbReference type="InterPro" id="IPR002404">
    <property type="entry name" value="IRS_PTB"/>
</dbReference>
<organism evidence="3 4">
    <name type="scientific">Lymnaea stagnalis</name>
    <name type="common">Great pond snail</name>
    <name type="synonym">Helix stagnalis</name>
    <dbReference type="NCBI Taxonomy" id="6523"/>
    <lineage>
        <taxon>Eukaryota</taxon>
        <taxon>Metazoa</taxon>
        <taxon>Spiralia</taxon>
        <taxon>Lophotrochozoa</taxon>
        <taxon>Mollusca</taxon>
        <taxon>Gastropoda</taxon>
        <taxon>Heterobranchia</taxon>
        <taxon>Euthyneura</taxon>
        <taxon>Panpulmonata</taxon>
        <taxon>Hygrophila</taxon>
        <taxon>Lymnaeoidea</taxon>
        <taxon>Lymnaeidae</taxon>
        <taxon>Lymnaea</taxon>
    </lineage>
</organism>
<feature type="region of interest" description="Disordered" evidence="1">
    <location>
        <begin position="194"/>
        <end position="249"/>
    </location>
</feature>
<dbReference type="InterPro" id="IPR050996">
    <property type="entry name" value="Docking_Protein_DOK"/>
</dbReference>
<evidence type="ECO:0000313" key="3">
    <source>
        <dbReference type="EMBL" id="CAL1544437.1"/>
    </source>
</evidence>
<proteinExistence type="predicted"/>
<dbReference type="GO" id="GO:0005737">
    <property type="term" value="C:cytoplasm"/>
    <property type="evidence" value="ECO:0007669"/>
    <property type="project" value="TreeGrafter"/>
</dbReference>
<feature type="compositionally biased region" description="Basic and acidic residues" evidence="1">
    <location>
        <begin position="452"/>
        <end position="477"/>
    </location>
</feature>
<feature type="region of interest" description="Disordered" evidence="1">
    <location>
        <begin position="452"/>
        <end position="496"/>
    </location>
</feature>
<evidence type="ECO:0000259" key="2">
    <source>
        <dbReference type="Pfam" id="PF02174"/>
    </source>
</evidence>
<dbReference type="GO" id="GO:0007169">
    <property type="term" value="P:cell surface receptor protein tyrosine kinase signaling pathway"/>
    <property type="evidence" value="ECO:0007669"/>
    <property type="project" value="TreeGrafter"/>
</dbReference>
<feature type="region of interest" description="Disordered" evidence="1">
    <location>
        <begin position="416"/>
        <end position="437"/>
    </location>
</feature>
<protein>
    <recommendedName>
        <fullName evidence="2">IRS-type PTB domain-containing protein</fullName>
    </recommendedName>
</protein>
<reference evidence="3 4" key="1">
    <citation type="submission" date="2024-04" db="EMBL/GenBank/DDBJ databases">
        <authorList>
            <consortium name="Genoscope - CEA"/>
            <person name="William W."/>
        </authorList>
    </citation>
    <scope>NUCLEOTIDE SEQUENCE [LARGE SCALE GENOMIC DNA]</scope>
</reference>
<keyword evidence="4" id="KW-1185">Reference proteome</keyword>
<dbReference type="InterPro" id="IPR011993">
    <property type="entry name" value="PH-like_dom_sf"/>
</dbReference>
<feature type="region of interest" description="Disordered" evidence="1">
    <location>
        <begin position="544"/>
        <end position="566"/>
    </location>
</feature>
<dbReference type="AlphaFoldDB" id="A0AAV2IC47"/>
<dbReference type="Gene3D" id="2.30.29.30">
    <property type="entry name" value="Pleckstrin-homology domain (PH domain)/Phosphotyrosine-binding domain (PTB)"/>
    <property type="match status" value="1"/>
</dbReference>
<feature type="domain" description="IRS-type PTB" evidence="2">
    <location>
        <begin position="2"/>
        <end position="61"/>
    </location>
</feature>
<dbReference type="SMART" id="SM01244">
    <property type="entry name" value="IRS"/>
    <property type="match status" value="1"/>
</dbReference>
<dbReference type="SUPFAM" id="SSF50729">
    <property type="entry name" value="PH domain-like"/>
    <property type="match status" value="1"/>
</dbReference>
<name>A0AAV2IC47_LYMST</name>
<dbReference type="PANTHER" id="PTHR21258:SF62">
    <property type="entry name" value="INSULIN RECEPTOR SUBSTRATE 1"/>
    <property type="match status" value="1"/>
</dbReference>
<evidence type="ECO:0000313" key="4">
    <source>
        <dbReference type="Proteomes" id="UP001497497"/>
    </source>
</evidence>
<feature type="non-terminal residue" evidence="3">
    <location>
        <position position="566"/>
    </location>
</feature>
<feature type="compositionally biased region" description="Polar residues" evidence="1">
    <location>
        <begin position="202"/>
        <end position="228"/>
    </location>
</feature>
<gene>
    <name evidence="3" type="ORF">GSLYS_00017950001</name>
</gene>
<dbReference type="EMBL" id="CAXITT010000621">
    <property type="protein sequence ID" value="CAL1544437.1"/>
    <property type="molecule type" value="Genomic_DNA"/>
</dbReference>
<feature type="compositionally biased region" description="Polar residues" evidence="1">
    <location>
        <begin position="544"/>
        <end position="553"/>
    </location>
</feature>
<comment type="caution">
    <text evidence="3">The sequence shown here is derived from an EMBL/GenBank/DDBJ whole genome shotgun (WGS) entry which is preliminary data.</text>
</comment>
<evidence type="ECO:0000256" key="1">
    <source>
        <dbReference type="SAM" id="MobiDB-lite"/>
    </source>
</evidence>
<accession>A0AAV2IC47</accession>